<name>A0ABQ9GPZ6_9NEOP</name>
<keyword evidence="3" id="KW-1185">Reference proteome</keyword>
<dbReference type="EMBL" id="JARBHB010000010">
    <property type="protein sequence ID" value="KAJ8874064.1"/>
    <property type="molecule type" value="Genomic_DNA"/>
</dbReference>
<organism evidence="2 3">
    <name type="scientific">Dryococelus australis</name>
    <dbReference type="NCBI Taxonomy" id="614101"/>
    <lineage>
        <taxon>Eukaryota</taxon>
        <taxon>Metazoa</taxon>
        <taxon>Ecdysozoa</taxon>
        <taxon>Arthropoda</taxon>
        <taxon>Hexapoda</taxon>
        <taxon>Insecta</taxon>
        <taxon>Pterygota</taxon>
        <taxon>Neoptera</taxon>
        <taxon>Polyneoptera</taxon>
        <taxon>Phasmatodea</taxon>
        <taxon>Verophasmatodea</taxon>
        <taxon>Anareolatae</taxon>
        <taxon>Phasmatidae</taxon>
        <taxon>Eurycanthinae</taxon>
        <taxon>Dryococelus</taxon>
    </lineage>
</organism>
<sequence length="1177" mass="129557">MLGKEFAKFHGPLLFTQGDLPARKAEVGRAGRLKYAAPVPCKDPGVRAPRRSRAFSQLRGVAARRRGGASRRTLTPENIRSVRPLFTPATGALPSLRRGKGRLFLVVVARCRLQTGRSLRRRGRFLSDATPMRLGDRRLPTHPGPSRRSHSSVTLGATPRSWVLRAAGGKKKTTRAPTPTGVAALRLGKKKILTGANNRAHVREDCEPADVGLRCDRREPRSRCLLERRRPGARRRRRPPPRLDLARARFRTSGAVARPTILALRRLEHRSPPDRHDFSLQHAELLFKKLVPLKDFRRVRLKTDVLDERLTGARRRPTAYRRAASLATDAASAARSRHQAPAPATRPRRYSAVRLTSFPMGKKNRRFLQDSFAPRSTCAATRSAQATDNVARLHLFVTGADDVPISFEEGVVGVGFGGGGEGAGRRSQVKDGRRRGEGKRERGRDGHPLSSFWAVSFQRGGGGGMKAEMMDEEGRVRGGRGRGAQVPSARLGRPSRLRRQCRQPAQLPRAARCLASQGPVASEEAPRAVQCSMERRRGGGKRPLRGAAAMHRTCSRVVTSAAEAGSRELARLRHSARLPAAKFAACLPLVATGSALALPLPLSFPSRSYLWCFIQFVSNHPCKSEVFCSPVSSVVGKPGIIIADFVALCLLLTEFPWKTVNRRCRLLCDNLHLVIMYGHLRSFCTDGVEHSIRRHKPRLKFFFAVKVKSNVEFGDRIAITGGSIFYRRRETNTCSSVRCVVFRKVLRSSAQEITVVFQCCTLAATRRTSNRRVALEVLRPLVELLEGLPSSLLIGECAERSTKGNKRRVKRTGGDERRMVNCAKGASKKERKSQLGSRAGGAGQELDSCFDGFKAVEWARVRHMRGNGTRLKLISLDNSEDVEGSREDDVLTSLPIHCPATTFNAPSAVHINEQIRHARSKSLPVSSNSADVMLHQYPYKAVKIQAKFYVGSPHSVKKKHMSERKAELKSPAQCASLQGLGLLTDERLLEPAFLCGEDNGWKGGLGGMKAGDSSTYANRGRRLCFARGYANGGCAAPVPGLHPTIAPLHRRDAEDSCRDRPPPPLFFTSTIFPPKHEGATRAAIFELPVCRNLHVGHVRTTVEGKLGVKRGEYGAVLECKGGRNRRSRENPLTRGIVRHNSHVRLSGSDPAENLTRFAQVGGEQSNHYTTAAKNGAE</sequence>
<gene>
    <name evidence="2" type="ORF">PR048_024904</name>
</gene>
<evidence type="ECO:0000313" key="3">
    <source>
        <dbReference type="Proteomes" id="UP001159363"/>
    </source>
</evidence>
<feature type="region of interest" description="Disordered" evidence="1">
    <location>
        <begin position="524"/>
        <end position="546"/>
    </location>
</feature>
<dbReference type="Proteomes" id="UP001159363">
    <property type="component" value="Chromosome 9"/>
</dbReference>
<feature type="region of interest" description="Disordered" evidence="1">
    <location>
        <begin position="416"/>
        <end position="449"/>
    </location>
</feature>
<feature type="compositionally biased region" description="Basic and acidic residues" evidence="1">
    <location>
        <begin position="428"/>
        <end position="447"/>
    </location>
</feature>
<protein>
    <submittedName>
        <fullName evidence="2">Uncharacterized protein</fullName>
    </submittedName>
</protein>
<feature type="region of interest" description="Disordered" evidence="1">
    <location>
        <begin position="327"/>
        <end position="347"/>
    </location>
</feature>
<accession>A0ABQ9GPZ6</accession>
<feature type="region of interest" description="Disordered" evidence="1">
    <location>
        <begin position="475"/>
        <end position="499"/>
    </location>
</feature>
<evidence type="ECO:0000313" key="2">
    <source>
        <dbReference type="EMBL" id="KAJ8874064.1"/>
    </source>
</evidence>
<reference evidence="2 3" key="1">
    <citation type="submission" date="2023-02" db="EMBL/GenBank/DDBJ databases">
        <title>LHISI_Scaffold_Assembly.</title>
        <authorList>
            <person name="Stuart O.P."/>
            <person name="Cleave R."/>
            <person name="Magrath M.J.L."/>
            <person name="Mikheyev A.S."/>
        </authorList>
    </citation>
    <scope>NUCLEOTIDE SEQUENCE [LARGE SCALE GENOMIC DNA]</scope>
    <source>
        <strain evidence="2">Daus_M_001</strain>
        <tissue evidence="2">Leg muscle</tissue>
    </source>
</reference>
<proteinExistence type="predicted"/>
<feature type="region of interest" description="Disordered" evidence="1">
    <location>
        <begin position="128"/>
        <end position="157"/>
    </location>
</feature>
<evidence type="ECO:0000256" key="1">
    <source>
        <dbReference type="SAM" id="MobiDB-lite"/>
    </source>
</evidence>
<comment type="caution">
    <text evidence="2">The sequence shown here is derived from an EMBL/GenBank/DDBJ whole genome shotgun (WGS) entry which is preliminary data.</text>
</comment>